<proteinExistence type="predicted"/>
<dbReference type="Proteomes" id="UP001516400">
    <property type="component" value="Unassembled WGS sequence"/>
</dbReference>
<dbReference type="AlphaFoldDB" id="A0ABD2NJ27"/>
<evidence type="ECO:0000313" key="1">
    <source>
        <dbReference type="EMBL" id="KAL3278504.1"/>
    </source>
</evidence>
<comment type="caution">
    <text evidence="1">The sequence shown here is derived from an EMBL/GenBank/DDBJ whole genome shotgun (WGS) entry which is preliminary data.</text>
</comment>
<dbReference type="PANTHER" id="PTHR33480">
    <property type="entry name" value="SET DOMAIN-CONTAINING PROTEIN-RELATED"/>
    <property type="match status" value="1"/>
</dbReference>
<name>A0ABD2NJ27_9CUCU</name>
<protein>
    <recommendedName>
        <fullName evidence="3">Tyr recombinase domain-containing protein</fullName>
    </recommendedName>
</protein>
<reference evidence="1 2" key="1">
    <citation type="journal article" date="2021" name="BMC Biol.">
        <title>Horizontally acquired antibacterial genes associated with adaptive radiation of ladybird beetles.</title>
        <authorList>
            <person name="Li H.S."/>
            <person name="Tang X.F."/>
            <person name="Huang Y.H."/>
            <person name="Xu Z.Y."/>
            <person name="Chen M.L."/>
            <person name="Du X.Y."/>
            <person name="Qiu B.Y."/>
            <person name="Chen P.T."/>
            <person name="Zhang W."/>
            <person name="Slipinski A."/>
            <person name="Escalona H.E."/>
            <person name="Waterhouse R.M."/>
            <person name="Zwick A."/>
            <person name="Pang H."/>
        </authorList>
    </citation>
    <scope>NUCLEOTIDE SEQUENCE [LARGE SCALE GENOMIC DNA]</scope>
    <source>
        <strain evidence="1">SYSU2018</strain>
    </source>
</reference>
<sequence length="633" mass="73707">MELKHKEEENVRKFMKLRKNDNLRKKIIADLRSKGDFLYNTNSRYNIEKQLIVVRRPNPKKNRSASHYKPCGNCGGMYSSTSLVHHFRTCSKNRTKGQRDILSSSRRKGMFLACDASSVLRNEVLPVLRVDSITEAILSDPLILLFGNRLCQKYRSTHLYKMIRSKLRCVAKFYITLKEIVPHITKLEQCFDPEYYDDVIKAINVMCTLNEQTGCYKTPATAFAIGSYLKKISFYLVTEYIKRKDDVGQKNIKDFLHLLQEGLSHDIYKTVEENQLEQKRKRKIDLPNSEDIHCLSDYLEKQRIIYTKKLKSTFSVQVFKELMSILLVSLQIFNRRRAGEMERIKIDDFLKYEALEETDEMLENISEEEKENGRNYVRFLIRGKLGRGVPVMIRKDNLESINLILEFREQMGVASTNPYLFGVPGSKTYSHLSATQLMNKYSNLCGAIKPETLRGTKLRKHFATKCATMNLGNTEIKDIADYMGHDERIHVDHYRLPNATKDIMRISNILETASGNKGENFGETSILNVSDSRSPDSRRNSTRLSWSQEEISLMEQKFLFHLENFENPSYDVCQEVINNSHILNHRKPEHLKAFISNQIQKRKNKLLTPDSEKSKKGQIEKVCEVVMHILRYF</sequence>
<accession>A0ABD2NJ27</accession>
<evidence type="ECO:0000313" key="2">
    <source>
        <dbReference type="Proteomes" id="UP001516400"/>
    </source>
</evidence>
<gene>
    <name evidence="1" type="ORF">HHI36_023974</name>
</gene>
<dbReference type="InterPro" id="IPR011010">
    <property type="entry name" value="DNA_brk_join_enz"/>
</dbReference>
<evidence type="ECO:0008006" key="3">
    <source>
        <dbReference type="Google" id="ProtNLM"/>
    </source>
</evidence>
<dbReference type="SUPFAM" id="SSF56349">
    <property type="entry name" value="DNA breaking-rejoining enzymes"/>
    <property type="match status" value="1"/>
</dbReference>
<dbReference type="EMBL" id="JABFTP020000106">
    <property type="protein sequence ID" value="KAL3278504.1"/>
    <property type="molecule type" value="Genomic_DNA"/>
</dbReference>
<organism evidence="1 2">
    <name type="scientific">Cryptolaemus montrouzieri</name>
    <dbReference type="NCBI Taxonomy" id="559131"/>
    <lineage>
        <taxon>Eukaryota</taxon>
        <taxon>Metazoa</taxon>
        <taxon>Ecdysozoa</taxon>
        <taxon>Arthropoda</taxon>
        <taxon>Hexapoda</taxon>
        <taxon>Insecta</taxon>
        <taxon>Pterygota</taxon>
        <taxon>Neoptera</taxon>
        <taxon>Endopterygota</taxon>
        <taxon>Coleoptera</taxon>
        <taxon>Polyphaga</taxon>
        <taxon>Cucujiformia</taxon>
        <taxon>Coccinelloidea</taxon>
        <taxon>Coccinellidae</taxon>
        <taxon>Scymninae</taxon>
        <taxon>Scymnini</taxon>
        <taxon>Cryptolaemus</taxon>
    </lineage>
</organism>
<dbReference type="PANTHER" id="PTHR33480:SF1">
    <property type="entry name" value="TYR RECOMBINASE DOMAIN-CONTAINING PROTEIN"/>
    <property type="match status" value="1"/>
</dbReference>
<keyword evidence="2" id="KW-1185">Reference proteome</keyword>